<keyword evidence="3" id="KW-1185">Reference proteome</keyword>
<dbReference type="EMBL" id="JARKIB010000042">
    <property type="protein sequence ID" value="KAJ7758282.1"/>
    <property type="molecule type" value="Genomic_DNA"/>
</dbReference>
<organism evidence="2 3">
    <name type="scientific">Mycena metata</name>
    <dbReference type="NCBI Taxonomy" id="1033252"/>
    <lineage>
        <taxon>Eukaryota</taxon>
        <taxon>Fungi</taxon>
        <taxon>Dikarya</taxon>
        <taxon>Basidiomycota</taxon>
        <taxon>Agaricomycotina</taxon>
        <taxon>Agaricomycetes</taxon>
        <taxon>Agaricomycetidae</taxon>
        <taxon>Agaricales</taxon>
        <taxon>Marasmiineae</taxon>
        <taxon>Mycenaceae</taxon>
        <taxon>Mycena</taxon>
    </lineage>
</organism>
<feature type="compositionally biased region" description="Basic and acidic residues" evidence="1">
    <location>
        <begin position="1"/>
        <end position="10"/>
    </location>
</feature>
<evidence type="ECO:0000256" key="1">
    <source>
        <dbReference type="SAM" id="MobiDB-lite"/>
    </source>
</evidence>
<sequence>MRRRRGDLERPPAMGPALIEIPHSNLPPSFAYASGTDHTALKIEPFTPNADSSVSGANEPGALSSKAAQARQEYLRNQLRTVQWQLQALEGVAGSASASSVPSESVSASETDSAGLQQARQQNEALQERIRALEGQLNSRWALGLSDEPPPGYMD</sequence>
<name>A0AAD7J6X0_9AGAR</name>
<feature type="compositionally biased region" description="Polar residues" evidence="1">
    <location>
        <begin position="111"/>
        <end position="125"/>
    </location>
</feature>
<protein>
    <submittedName>
        <fullName evidence="2">Uncharacterized protein</fullName>
    </submittedName>
</protein>
<gene>
    <name evidence="2" type="ORF">B0H16DRAFT_1535687</name>
</gene>
<evidence type="ECO:0000313" key="2">
    <source>
        <dbReference type="EMBL" id="KAJ7758282.1"/>
    </source>
</evidence>
<accession>A0AAD7J6X0</accession>
<proteinExistence type="predicted"/>
<feature type="region of interest" description="Disordered" evidence="1">
    <location>
        <begin position="1"/>
        <end position="21"/>
    </location>
</feature>
<reference evidence="2" key="1">
    <citation type="submission" date="2023-03" db="EMBL/GenBank/DDBJ databases">
        <title>Massive genome expansion in bonnet fungi (Mycena s.s.) driven by repeated elements and novel gene families across ecological guilds.</title>
        <authorList>
            <consortium name="Lawrence Berkeley National Laboratory"/>
            <person name="Harder C.B."/>
            <person name="Miyauchi S."/>
            <person name="Viragh M."/>
            <person name="Kuo A."/>
            <person name="Thoen E."/>
            <person name="Andreopoulos B."/>
            <person name="Lu D."/>
            <person name="Skrede I."/>
            <person name="Drula E."/>
            <person name="Henrissat B."/>
            <person name="Morin E."/>
            <person name="Kohler A."/>
            <person name="Barry K."/>
            <person name="LaButti K."/>
            <person name="Morin E."/>
            <person name="Salamov A."/>
            <person name="Lipzen A."/>
            <person name="Mereny Z."/>
            <person name="Hegedus B."/>
            <person name="Baldrian P."/>
            <person name="Stursova M."/>
            <person name="Weitz H."/>
            <person name="Taylor A."/>
            <person name="Grigoriev I.V."/>
            <person name="Nagy L.G."/>
            <person name="Martin F."/>
            <person name="Kauserud H."/>
        </authorList>
    </citation>
    <scope>NUCLEOTIDE SEQUENCE</scope>
    <source>
        <strain evidence="2">CBHHK182m</strain>
    </source>
</reference>
<feature type="region of interest" description="Disordered" evidence="1">
    <location>
        <begin position="93"/>
        <end position="125"/>
    </location>
</feature>
<evidence type="ECO:0000313" key="3">
    <source>
        <dbReference type="Proteomes" id="UP001215598"/>
    </source>
</evidence>
<dbReference type="AlphaFoldDB" id="A0AAD7J6X0"/>
<dbReference type="Proteomes" id="UP001215598">
    <property type="component" value="Unassembled WGS sequence"/>
</dbReference>
<feature type="compositionally biased region" description="Low complexity" evidence="1">
    <location>
        <begin position="93"/>
        <end position="110"/>
    </location>
</feature>
<comment type="caution">
    <text evidence="2">The sequence shown here is derived from an EMBL/GenBank/DDBJ whole genome shotgun (WGS) entry which is preliminary data.</text>
</comment>